<protein>
    <submittedName>
        <fullName evidence="3">Uncharacterized protein</fullName>
    </submittedName>
</protein>
<keyword evidence="4" id="KW-1185">Reference proteome</keyword>
<accession>A0A1I2LMN3</accession>
<gene>
    <name evidence="3" type="ORF">SAMN05216251_12953</name>
</gene>
<keyword evidence="2" id="KW-1133">Transmembrane helix</keyword>
<dbReference type="RefSeq" id="WP_177246727.1">
    <property type="nucleotide sequence ID" value="NZ_FONG01000029.1"/>
</dbReference>
<feature type="compositionally biased region" description="Basic and acidic residues" evidence="1">
    <location>
        <begin position="54"/>
        <end position="67"/>
    </location>
</feature>
<organism evidence="3 4">
    <name type="scientific">Actinacidiphila alni</name>
    <dbReference type="NCBI Taxonomy" id="380248"/>
    <lineage>
        <taxon>Bacteria</taxon>
        <taxon>Bacillati</taxon>
        <taxon>Actinomycetota</taxon>
        <taxon>Actinomycetes</taxon>
        <taxon>Kitasatosporales</taxon>
        <taxon>Streptomycetaceae</taxon>
        <taxon>Actinacidiphila</taxon>
    </lineage>
</organism>
<feature type="compositionally biased region" description="Low complexity" evidence="1">
    <location>
        <begin position="30"/>
        <end position="51"/>
    </location>
</feature>
<reference evidence="3 4" key="1">
    <citation type="submission" date="2016-10" db="EMBL/GenBank/DDBJ databases">
        <authorList>
            <person name="de Groot N.N."/>
        </authorList>
    </citation>
    <scope>NUCLEOTIDE SEQUENCE [LARGE SCALE GENOMIC DNA]</scope>
    <source>
        <strain evidence="3 4">CGMCC 4.3510</strain>
    </source>
</reference>
<name>A0A1I2LMN3_9ACTN</name>
<keyword evidence="2" id="KW-0472">Membrane</keyword>
<dbReference type="EMBL" id="FONG01000029">
    <property type="protein sequence ID" value="SFF79720.1"/>
    <property type="molecule type" value="Genomic_DNA"/>
</dbReference>
<evidence type="ECO:0000313" key="4">
    <source>
        <dbReference type="Proteomes" id="UP000199323"/>
    </source>
</evidence>
<feature type="transmembrane region" description="Helical" evidence="2">
    <location>
        <begin position="6"/>
        <end position="24"/>
    </location>
</feature>
<dbReference type="STRING" id="380248.SAMN05216251_12953"/>
<sequence length="67" mass="6842">MSTPLWIVSGAAAFLLLAAVLVAVRRPRAAPAGDNDRAAAPATAGSAVPAAYRSVDREGTRRARPDA</sequence>
<evidence type="ECO:0000313" key="3">
    <source>
        <dbReference type="EMBL" id="SFF79720.1"/>
    </source>
</evidence>
<proteinExistence type="predicted"/>
<evidence type="ECO:0000256" key="1">
    <source>
        <dbReference type="SAM" id="MobiDB-lite"/>
    </source>
</evidence>
<feature type="region of interest" description="Disordered" evidence="1">
    <location>
        <begin position="30"/>
        <end position="67"/>
    </location>
</feature>
<keyword evidence="2" id="KW-0812">Transmembrane</keyword>
<evidence type="ECO:0000256" key="2">
    <source>
        <dbReference type="SAM" id="Phobius"/>
    </source>
</evidence>
<dbReference type="Proteomes" id="UP000199323">
    <property type="component" value="Unassembled WGS sequence"/>
</dbReference>
<dbReference type="AlphaFoldDB" id="A0A1I2LMN3"/>